<sequence>MFIGEYQHNLDDKGRLAIPAKFRFELKKGAVVTRGLDNCLFLYTKKEWEKLAEKLAALPISQANSRAFARLMLAGAMDVEIDKQGRAILPEYLRIFAGLKKNVVVAGLYSRIEIWDTDKWQSYKTQTETNSNEIAEKMAELGV</sequence>
<feature type="domain" description="SpoVT-AbrB" evidence="8">
    <location>
        <begin position="5"/>
        <end position="47"/>
    </location>
</feature>
<dbReference type="InterPro" id="IPR007159">
    <property type="entry name" value="SpoVT-AbrB_dom"/>
</dbReference>
<dbReference type="STRING" id="1619036.US58_C0022G0028"/>
<dbReference type="AlphaFoldDB" id="A0A0G0JTK6"/>
<dbReference type="CDD" id="cd16321">
    <property type="entry name" value="MraZ_C"/>
    <property type="match status" value="1"/>
</dbReference>
<dbReference type="InterPro" id="IPR003444">
    <property type="entry name" value="MraZ"/>
</dbReference>
<dbReference type="EMBL" id="LBTN01000022">
    <property type="protein sequence ID" value="KKQ40279.1"/>
    <property type="molecule type" value="Genomic_DNA"/>
</dbReference>
<protein>
    <recommendedName>
        <fullName evidence="1 7">Transcriptional regulator MraZ</fullName>
    </recommendedName>
</protein>
<comment type="caution">
    <text evidence="9">The sequence shown here is derived from an EMBL/GenBank/DDBJ whole genome shotgun (WGS) entry which is preliminary data.</text>
</comment>
<organism evidence="9 10">
    <name type="scientific">Candidatus Magasanikbacteria bacterium GW2011_GWA2_37_8</name>
    <dbReference type="NCBI Taxonomy" id="1619036"/>
    <lineage>
        <taxon>Bacteria</taxon>
        <taxon>Candidatus Magasanikiibacteriota</taxon>
    </lineage>
</organism>
<dbReference type="InterPro" id="IPR037914">
    <property type="entry name" value="SpoVT-AbrB_sf"/>
</dbReference>
<reference evidence="9 10" key="1">
    <citation type="journal article" date="2015" name="Nature">
        <title>rRNA introns, odd ribosomes, and small enigmatic genomes across a large radiation of phyla.</title>
        <authorList>
            <person name="Brown C.T."/>
            <person name="Hug L.A."/>
            <person name="Thomas B.C."/>
            <person name="Sharon I."/>
            <person name="Castelle C.J."/>
            <person name="Singh A."/>
            <person name="Wilkins M.J."/>
            <person name="Williams K.H."/>
            <person name="Banfield J.F."/>
        </authorList>
    </citation>
    <scope>NUCLEOTIDE SEQUENCE [LARGE SCALE GENOMIC DNA]</scope>
</reference>
<evidence type="ECO:0000256" key="2">
    <source>
        <dbReference type="ARBA" id="ARBA00022490"/>
    </source>
</evidence>
<evidence type="ECO:0000256" key="3">
    <source>
        <dbReference type="ARBA" id="ARBA00022737"/>
    </source>
</evidence>
<comment type="subcellular location">
    <subcellularLocation>
        <location evidence="7">Cytoplasm</location>
        <location evidence="7">Nucleoid</location>
    </subcellularLocation>
</comment>
<keyword evidence="6 7" id="KW-0804">Transcription</keyword>
<dbReference type="PANTHER" id="PTHR34701:SF1">
    <property type="entry name" value="TRANSCRIPTIONAL REGULATOR MRAZ"/>
    <property type="match status" value="1"/>
</dbReference>
<dbReference type="GO" id="GO:2000143">
    <property type="term" value="P:negative regulation of DNA-templated transcription initiation"/>
    <property type="evidence" value="ECO:0007669"/>
    <property type="project" value="TreeGrafter"/>
</dbReference>
<keyword evidence="4 7" id="KW-0805">Transcription regulation</keyword>
<dbReference type="GO" id="GO:0003700">
    <property type="term" value="F:DNA-binding transcription factor activity"/>
    <property type="evidence" value="ECO:0007669"/>
    <property type="project" value="UniProtKB-UniRule"/>
</dbReference>
<evidence type="ECO:0000259" key="8">
    <source>
        <dbReference type="PROSITE" id="PS51740"/>
    </source>
</evidence>
<evidence type="ECO:0000313" key="9">
    <source>
        <dbReference type="EMBL" id="KKQ40279.1"/>
    </source>
</evidence>
<dbReference type="InterPro" id="IPR038619">
    <property type="entry name" value="MraZ_sf"/>
</dbReference>
<dbReference type="CDD" id="cd16320">
    <property type="entry name" value="MraZ_N"/>
    <property type="match status" value="1"/>
</dbReference>
<dbReference type="Gene3D" id="3.40.1550.20">
    <property type="entry name" value="Transcriptional regulator MraZ domain"/>
    <property type="match status" value="1"/>
</dbReference>
<dbReference type="InterPro" id="IPR035642">
    <property type="entry name" value="MraZ_N"/>
</dbReference>
<comment type="subunit">
    <text evidence="7">Forms oligomers.</text>
</comment>
<dbReference type="PANTHER" id="PTHR34701">
    <property type="entry name" value="TRANSCRIPTIONAL REGULATOR MRAZ"/>
    <property type="match status" value="1"/>
</dbReference>
<accession>A0A0G0JTK6</accession>
<evidence type="ECO:0000256" key="1">
    <source>
        <dbReference type="ARBA" id="ARBA00013860"/>
    </source>
</evidence>
<name>A0A0G0JTK6_9BACT</name>
<dbReference type="PROSITE" id="PS51740">
    <property type="entry name" value="SPOVT_ABRB"/>
    <property type="match status" value="1"/>
</dbReference>
<evidence type="ECO:0000256" key="6">
    <source>
        <dbReference type="ARBA" id="ARBA00023163"/>
    </source>
</evidence>
<dbReference type="NCBIfam" id="TIGR00242">
    <property type="entry name" value="division/cell wall cluster transcriptional repressor MraZ"/>
    <property type="match status" value="1"/>
</dbReference>
<keyword evidence="2 7" id="KW-0963">Cytoplasm</keyword>
<dbReference type="GO" id="GO:0005737">
    <property type="term" value="C:cytoplasm"/>
    <property type="evidence" value="ECO:0007669"/>
    <property type="project" value="UniProtKB-UniRule"/>
</dbReference>
<dbReference type="SUPFAM" id="SSF89447">
    <property type="entry name" value="AbrB/MazE/MraZ-like"/>
    <property type="match status" value="1"/>
</dbReference>
<evidence type="ECO:0000256" key="5">
    <source>
        <dbReference type="ARBA" id="ARBA00023125"/>
    </source>
</evidence>
<dbReference type="PATRIC" id="fig|1619036.3.peg.612"/>
<proteinExistence type="inferred from homology"/>
<dbReference type="Pfam" id="PF02381">
    <property type="entry name" value="MraZ"/>
    <property type="match status" value="2"/>
</dbReference>
<keyword evidence="3" id="KW-0677">Repeat</keyword>
<keyword evidence="5 7" id="KW-0238">DNA-binding</keyword>
<dbReference type="InterPro" id="IPR035644">
    <property type="entry name" value="MraZ_C"/>
</dbReference>
<dbReference type="GO" id="GO:0000976">
    <property type="term" value="F:transcription cis-regulatory region binding"/>
    <property type="evidence" value="ECO:0007669"/>
    <property type="project" value="TreeGrafter"/>
</dbReference>
<evidence type="ECO:0000256" key="7">
    <source>
        <dbReference type="HAMAP-Rule" id="MF_01008"/>
    </source>
</evidence>
<evidence type="ECO:0000256" key="4">
    <source>
        <dbReference type="ARBA" id="ARBA00023015"/>
    </source>
</evidence>
<dbReference type="HAMAP" id="MF_01008">
    <property type="entry name" value="MraZ"/>
    <property type="match status" value="1"/>
</dbReference>
<evidence type="ECO:0000313" key="10">
    <source>
        <dbReference type="Proteomes" id="UP000034333"/>
    </source>
</evidence>
<comment type="similarity">
    <text evidence="7">Belongs to the MraZ family.</text>
</comment>
<gene>
    <name evidence="7" type="primary">mraZ</name>
    <name evidence="9" type="ORF">US58_C0022G0028</name>
</gene>
<dbReference type="Proteomes" id="UP000034333">
    <property type="component" value="Unassembled WGS sequence"/>
</dbReference>
<dbReference type="InterPro" id="IPR020603">
    <property type="entry name" value="MraZ_dom"/>
</dbReference>
<dbReference type="GO" id="GO:0009295">
    <property type="term" value="C:nucleoid"/>
    <property type="evidence" value="ECO:0007669"/>
    <property type="project" value="UniProtKB-SubCell"/>
</dbReference>